<gene>
    <name evidence="2" type="ORF">D4764_02G0003850</name>
</gene>
<reference evidence="2 3" key="1">
    <citation type="submission" date="2019-04" db="EMBL/GenBank/DDBJ databases">
        <title>Chromosome genome assembly for Takifugu flavidus.</title>
        <authorList>
            <person name="Xiao S."/>
        </authorList>
    </citation>
    <scope>NUCLEOTIDE SEQUENCE [LARGE SCALE GENOMIC DNA]</scope>
    <source>
        <strain evidence="2">HTHZ2018</strain>
        <tissue evidence="2">Muscle</tissue>
    </source>
</reference>
<comment type="caution">
    <text evidence="2">The sequence shown here is derived from an EMBL/GenBank/DDBJ whole genome shotgun (WGS) entry which is preliminary data.</text>
</comment>
<dbReference type="InterPro" id="IPR026960">
    <property type="entry name" value="RVT-Znf"/>
</dbReference>
<organism evidence="2 3">
    <name type="scientific">Takifugu flavidus</name>
    <name type="common">sansaifugu</name>
    <dbReference type="NCBI Taxonomy" id="433684"/>
    <lineage>
        <taxon>Eukaryota</taxon>
        <taxon>Metazoa</taxon>
        <taxon>Chordata</taxon>
        <taxon>Craniata</taxon>
        <taxon>Vertebrata</taxon>
        <taxon>Euteleostomi</taxon>
        <taxon>Actinopterygii</taxon>
        <taxon>Neopterygii</taxon>
        <taxon>Teleostei</taxon>
        <taxon>Neoteleostei</taxon>
        <taxon>Acanthomorphata</taxon>
        <taxon>Eupercaria</taxon>
        <taxon>Tetraodontiformes</taxon>
        <taxon>Tetradontoidea</taxon>
        <taxon>Tetraodontidae</taxon>
        <taxon>Takifugu</taxon>
    </lineage>
</organism>
<dbReference type="Proteomes" id="UP000324091">
    <property type="component" value="Chromosome 2"/>
</dbReference>
<keyword evidence="3" id="KW-1185">Reference proteome</keyword>
<accession>A0A5C6NIR1</accession>
<sequence length="448" mass="50939">MTKHSYSSIQQWWDVGKVHIKQFCLQYTLNASRDVARALWFAQDSSTSPDGPPRGCPSHFFFGLERKNGQRRMIHSLRANNGQVLEDSIEIRQRAVTYYRDLYRTECRGGSGVERFFLNGLPQVDLVWRPVAQAVLRRCGGMGLAATLFLMDLTGVRLDELPGFYNGLYKVWKLFTQGRRSACNSTVWLLEEPVVYGARFRCEAGLQLAQKMREVFTLRQLVNVCGPRLDNATALARHTGVRSVRVLNQMLGGWRHQLAASELELVSEFCKGRKPTNHNDPFPEMRLTPVLGDVPGLQPLLRNVQPVDLSSSAGKLMYSTLVKVLNQRSLAGRVDTKWRTQLALTETQRPEWRALYKPPLTWRGGDLQWRILHEAIAVNGFLSHINPNISAECPFCDQRETVFHCFSECDRLSVLFLLLNQIFSLLGETFSQTWVSDTTREGKLSASC</sequence>
<evidence type="ECO:0000259" key="1">
    <source>
        <dbReference type="Pfam" id="PF13966"/>
    </source>
</evidence>
<dbReference type="Pfam" id="PF13966">
    <property type="entry name" value="zf-RVT"/>
    <property type="match status" value="1"/>
</dbReference>
<name>A0A5C6NIR1_9TELE</name>
<dbReference type="AlphaFoldDB" id="A0A5C6NIR1"/>
<evidence type="ECO:0000313" key="2">
    <source>
        <dbReference type="EMBL" id="TWW67344.1"/>
    </source>
</evidence>
<evidence type="ECO:0000313" key="3">
    <source>
        <dbReference type="Proteomes" id="UP000324091"/>
    </source>
</evidence>
<proteinExistence type="predicted"/>
<feature type="domain" description="Reverse transcriptase zinc-binding" evidence="1">
    <location>
        <begin position="346"/>
        <end position="410"/>
    </location>
</feature>
<protein>
    <submittedName>
        <fullName evidence="2">Transposon TX1 uncharacterized 149 kDa protein ORF 2</fullName>
    </submittedName>
</protein>
<dbReference type="EMBL" id="RHFK02000012">
    <property type="protein sequence ID" value="TWW67344.1"/>
    <property type="molecule type" value="Genomic_DNA"/>
</dbReference>